<dbReference type="CDD" id="cd05259">
    <property type="entry name" value="PCBER_SDR_a"/>
    <property type="match status" value="1"/>
</dbReference>
<dbReference type="EMBL" id="JAXOVC010000010">
    <property type="protein sequence ID" value="KAK4496715.1"/>
    <property type="molecule type" value="Genomic_DNA"/>
</dbReference>
<proteinExistence type="predicted"/>
<dbReference type="Proteomes" id="UP001305779">
    <property type="component" value="Unassembled WGS sequence"/>
</dbReference>
<dbReference type="SUPFAM" id="SSF51735">
    <property type="entry name" value="NAD(P)-binding Rossmann-fold domains"/>
    <property type="match status" value="1"/>
</dbReference>
<protein>
    <recommendedName>
        <fullName evidence="3">NmrA-like domain-containing protein</fullName>
    </recommendedName>
</protein>
<keyword evidence="2" id="KW-0560">Oxidoreductase</keyword>
<dbReference type="InterPro" id="IPR045312">
    <property type="entry name" value="PCBER-like"/>
</dbReference>
<dbReference type="PANTHER" id="PTHR47706">
    <property type="entry name" value="NMRA-LIKE FAMILY PROTEIN"/>
    <property type="match status" value="1"/>
</dbReference>
<accession>A0ABR0E5K9</accession>
<dbReference type="Gene3D" id="3.90.25.10">
    <property type="entry name" value="UDP-galactose 4-epimerase, domain 1"/>
    <property type="match status" value="1"/>
</dbReference>
<comment type="caution">
    <text evidence="4">The sequence shown here is derived from an EMBL/GenBank/DDBJ whole genome shotgun (WGS) entry which is preliminary data.</text>
</comment>
<evidence type="ECO:0000256" key="2">
    <source>
        <dbReference type="ARBA" id="ARBA00023002"/>
    </source>
</evidence>
<gene>
    <name evidence="4" type="ORF">PRZ48_012698</name>
</gene>
<dbReference type="Gene3D" id="3.40.50.720">
    <property type="entry name" value="NAD(P)-binding Rossmann-like Domain"/>
    <property type="match status" value="1"/>
</dbReference>
<evidence type="ECO:0000313" key="5">
    <source>
        <dbReference type="Proteomes" id="UP001305779"/>
    </source>
</evidence>
<keyword evidence="1" id="KW-0521">NADP</keyword>
<evidence type="ECO:0000259" key="3">
    <source>
        <dbReference type="Pfam" id="PF05368"/>
    </source>
</evidence>
<keyword evidence="5" id="KW-1185">Reference proteome</keyword>
<dbReference type="InterPro" id="IPR051609">
    <property type="entry name" value="NmrA/Isoflavone_reductase-like"/>
</dbReference>
<dbReference type="InterPro" id="IPR036291">
    <property type="entry name" value="NAD(P)-bd_dom_sf"/>
</dbReference>
<evidence type="ECO:0000313" key="4">
    <source>
        <dbReference type="EMBL" id="KAK4496715.1"/>
    </source>
</evidence>
<organism evidence="4 5">
    <name type="scientific">Zasmidium cellare</name>
    <name type="common">Wine cellar mold</name>
    <name type="synonym">Racodium cellare</name>
    <dbReference type="NCBI Taxonomy" id="395010"/>
    <lineage>
        <taxon>Eukaryota</taxon>
        <taxon>Fungi</taxon>
        <taxon>Dikarya</taxon>
        <taxon>Ascomycota</taxon>
        <taxon>Pezizomycotina</taxon>
        <taxon>Dothideomycetes</taxon>
        <taxon>Dothideomycetidae</taxon>
        <taxon>Mycosphaerellales</taxon>
        <taxon>Mycosphaerellaceae</taxon>
        <taxon>Zasmidium</taxon>
    </lineage>
</organism>
<dbReference type="InterPro" id="IPR008030">
    <property type="entry name" value="NmrA-like"/>
</dbReference>
<feature type="domain" description="NmrA-like" evidence="3">
    <location>
        <begin position="7"/>
        <end position="142"/>
    </location>
</feature>
<evidence type="ECO:0000256" key="1">
    <source>
        <dbReference type="ARBA" id="ARBA00022857"/>
    </source>
</evidence>
<sequence length="318" mass="35157">MASNYIKKVAIVGAGGNIGSRIVDALLATGKHSITAITRKETTSNFPEKVITQYVEYDQPQTLVNALRGQDALIITVGFFAPKNLSSLLVRAAGDAGVPWILPSEWSPDSADDDLVKDISSLQNMPIVREEIKALGKSSYIALCCGLWYEWCLSTPVLFGIDCIGRKATLFDEGNTKINTSTLAQVGRSVAALLSLTIRSEDGPCLEQFRDRHVYTSSFCVSQNEMLESILCVTGTERTQWAIENRPVQQYYNEGVEARKKGTVREVGRQVYSRVFFDDDAGNFEKRMGLSNDILGLPTEDIDEATRLAIALQRQKFQ</sequence>
<dbReference type="PANTHER" id="PTHR47706:SF7">
    <property type="entry name" value="CIPA-LIKE, PUTATIVE (AFU_ORTHOLOGUE AFUA_1G01630)-RELATED"/>
    <property type="match status" value="1"/>
</dbReference>
<name>A0ABR0E5K9_ZASCE</name>
<dbReference type="Pfam" id="PF05368">
    <property type="entry name" value="NmrA"/>
    <property type="match status" value="1"/>
</dbReference>
<reference evidence="4 5" key="1">
    <citation type="journal article" date="2023" name="G3 (Bethesda)">
        <title>A chromosome-level genome assembly of Zasmidium syzygii isolated from banana leaves.</title>
        <authorList>
            <person name="van Westerhoven A.C."/>
            <person name="Mehrabi R."/>
            <person name="Talebi R."/>
            <person name="Steentjes M.B.F."/>
            <person name="Corcolon B."/>
            <person name="Chong P.A."/>
            <person name="Kema G.H.J."/>
            <person name="Seidl M.F."/>
        </authorList>
    </citation>
    <scope>NUCLEOTIDE SEQUENCE [LARGE SCALE GENOMIC DNA]</scope>
    <source>
        <strain evidence="4 5">P124</strain>
    </source>
</reference>